<comment type="similarity">
    <text evidence="1">Belongs to the N-CoR nuclear receptor corepressors family.</text>
</comment>
<feature type="region of interest" description="Disordered" evidence="2">
    <location>
        <begin position="337"/>
        <end position="545"/>
    </location>
</feature>
<evidence type="ECO:0000256" key="1">
    <source>
        <dbReference type="ARBA" id="ARBA00010097"/>
    </source>
</evidence>
<organism evidence="3 4">
    <name type="scientific">Alosa alosa</name>
    <name type="common">allis shad</name>
    <dbReference type="NCBI Taxonomy" id="278164"/>
    <lineage>
        <taxon>Eukaryota</taxon>
        <taxon>Metazoa</taxon>
        <taxon>Chordata</taxon>
        <taxon>Craniata</taxon>
        <taxon>Vertebrata</taxon>
        <taxon>Euteleostomi</taxon>
        <taxon>Actinopterygii</taxon>
        <taxon>Neopterygii</taxon>
        <taxon>Teleostei</taxon>
        <taxon>Clupei</taxon>
        <taxon>Clupeiformes</taxon>
        <taxon>Clupeoidei</taxon>
        <taxon>Clupeidae</taxon>
        <taxon>Alosa</taxon>
    </lineage>
</organism>
<dbReference type="PANTHER" id="PTHR13992:SF21">
    <property type="entry name" value="NUCLEAR RECEPTOR COREPRESSOR 2"/>
    <property type="match status" value="1"/>
</dbReference>
<proteinExistence type="inferred from homology"/>
<feature type="region of interest" description="Disordered" evidence="2">
    <location>
        <begin position="206"/>
        <end position="320"/>
    </location>
</feature>
<evidence type="ECO:0000256" key="2">
    <source>
        <dbReference type="SAM" id="MobiDB-lite"/>
    </source>
</evidence>
<gene>
    <name evidence="3" type="ORF">AALO_G00065600</name>
</gene>
<dbReference type="GO" id="GO:0000122">
    <property type="term" value="P:negative regulation of transcription by RNA polymerase II"/>
    <property type="evidence" value="ECO:0007669"/>
    <property type="project" value="TreeGrafter"/>
</dbReference>
<evidence type="ECO:0008006" key="5">
    <source>
        <dbReference type="Google" id="ProtNLM"/>
    </source>
</evidence>
<comment type="caution">
    <text evidence="3">The sequence shown here is derived from an EMBL/GenBank/DDBJ whole genome shotgun (WGS) entry which is preliminary data.</text>
</comment>
<name>A0AAV6H4K2_9TELE</name>
<feature type="compositionally biased region" description="Polar residues" evidence="2">
    <location>
        <begin position="255"/>
        <end position="264"/>
    </location>
</feature>
<dbReference type="EMBL" id="JADWDJ010000005">
    <property type="protein sequence ID" value="KAG5280932.1"/>
    <property type="molecule type" value="Genomic_DNA"/>
</dbReference>
<evidence type="ECO:0000313" key="4">
    <source>
        <dbReference type="Proteomes" id="UP000823561"/>
    </source>
</evidence>
<protein>
    <recommendedName>
        <fullName evidence="5">Nuclear receptor corepressor 2</fullName>
    </recommendedName>
</protein>
<evidence type="ECO:0000313" key="3">
    <source>
        <dbReference type="EMBL" id="KAG5280932.1"/>
    </source>
</evidence>
<dbReference type="GO" id="GO:0000785">
    <property type="term" value="C:chromatin"/>
    <property type="evidence" value="ECO:0007669"/>
    <property type="project" value="TreeGrafter"/>
</dbReference>
<dbReference type="AlphaFoldDB" id="A0AAV6H4K2"/>
<feature type="compositionally biased region" description="Low complexity" evidence="2">
    <location>
        <begin position="421"/>
        <end position="436"/>
    </location>
</feature>
<sequence>MDPSGGKDLSRDGVSKSHRGGGVLPRNPQDSSSSSSGKSDPKLASPGPGGGYPSPYAPAAIMGHPQSRGHLLLEGGGSAGGRGGDGANAPSREKTQSKAMSVQEEELRALGKTTMTAANFINAIIMRQISCDTGMPEAGPLAANGTCEAAQQKAAAAAMEQHGLYRPPSEERLSPGQQPQSPHVKGSQRVVTLAQHISEVITKDYTRQQSQMGSQPSLFGYHSSPGLDLTRPPSAPQSQGSMQDGPGERLRDRSPPQSKQSPVSLSADGIEPVSPPGGVSEAESQGTSYPDDQGEQVMGSRSPASGSQPPAFFSKLTESNSTIVKVKKQEMIKKIGNESDFNPAQPGTEIFNMPASTTTAGPVNVRSHPAPETGGNTIGLEAIIRKALMGKYDEQGEDRQPTSMGSAPTTTSGAEGHQEDSYSGAGKLKSSGGSRSNGRKAKSPGPGLSGGERPSSVSSVHSEGDCNRRTPLTNRVWEDRPSSTGPTPFPYNPLTMTMRLPMGPGPAPSPTQTNQSGQGAGQGRAWEEEPKPLLCSQYETLSDSE</sequence>
<feature type="compositionally biased region" description="Polar residues" evidence="2">
    <location>
        <begin position="401"/>
        <end position="413"/>
    </location>
</feature>
<feature type="compositionally biased region" description="Basic and acidic residues" evidence="2">
    <location>
        <begin position="391"/>
        <end position="400"/>
    </location>
</feature>
<feature type="region of interest" description="Disordered" evidence="2">
    <location>
        <begin position="166"/>
        <end position="189"/>
    </location>
</feature>
<reference evidence="3" key="1">
    <citation type="submission" date="2020-10" db="EMBL/GenBank/DDBJ databases">
        <title>Chromosome-scale genome assembly of the Allis shad, Alosa alosa.</title>
        <authorList>
            <person name="Margot Z."/>
            <person name="Christophe K."/>
            <person name="Cabau C."/>
            <person name="Louis A."/>
            <person name="Berthelot C."/>
            <person name="Parey E."/>
            <person name="Roest Crollius H."/>
            <person name="Montfort J."/>
            <person name="Robinson-Rechavi M."/>
            <person name="Bucao C."/>
            <person name="Bouchez O."/>
            <person name="Gislard M."/>
            <person name="Lluch J."/>
            <person name="Milhes M."/>
            <person name="Lampietro C."/>
            <person name="Lopez Roques C."/>
            <person name="Donnadieu C."/>
            <person name="Braasch I."/>
            <person name="Desvignes T."/>
            <person name="Postlethwait J."/>
            <person name="Bobe J."/>
            <person name="Guiguen Y."/>
        </authorList>
    </citation>
    <scope>NUCLEOTIDE SEQUENCE</scope>
    <source>
        <strain evidence="3">M-15738</strain>
        <tissue evidence="3">Blood</tissue>
    </source>
</reference>
<dbReference type="PANTHER" id="PTHR13992">
    <property type="entry name" value="NUCLEAR RECEPTOR CO-REPRESSOR RELATED NCOR"/>
    <property type="match status" value="1"/>
</dbReference>
<dbReference type="GO" id="GO:0003714">
    <property type="term" value="F:transcription corepressor activity"/>
    <property type="evidence" value="ECO:0007669"/>
    <property type="project" value="TreeGrafter"/>
</dbReference>
<feature type="compositionally biased region" description="Gly residues" evidence="2">
    <location>
        <begin position="74"/>
        <end position="86"/>
    </location>
</feature>
<feature type="region of interest" description="Disordered" evidence="2">
    <location>
        <begin position="1"/>
        <end position="101"/>
    </location>
</feature>
<dbReference type="InterPro" id="IPR051571">
    <property type="entry name" value="N-CoR_corepressor"/>
</dbReference>
<accession>A0AAV6H4K2</accession>
<feature type="compositionally biased region" description="Polar residues" evidence="2">
    <location>
        <begin position="207"/>
        <end position="217"/>
    </location>
</feature>
<dbReference type="Proteomes" id="UP000823561">
    <property type="component" value="Chromosome 5"/>
</dbReference>
<keyword evidence="4" id="KW-1185">Reference proteome</keyword>